<evidence type="ECO:0000313" key="1">
    <source>
        <dbReference type="Proteomes" id="UP000887576"/>
    </source>
</evidence>
<accession>A0AC34PVQ8</accession>
<dbReference type="WBParaSite" id="JU765_v2.g10418.t1">
    <property type="protein sequence ID" value="JU765_v2.g10418.t1"/>
    <property type="gene ID" value="JU765_v2.g10418"/>
</dbReference>
<proteinExistence type="predicted"/>
<sequence length="226" mass="23868">MFVKNLYFIVLICLISTAVAAKKNKKSKSTTTSPNVHAVYATAVNDSSVDCESDVGFQNPFANLTDAQKSSLKSLMEEIHAPNSTLTKDQVKAKLDAFKATLPTEIQNLMTRPTPSVPSTANLSAEAQALVSQLEAVKADGSITFAQEHEKIKNLIGNASESVKNELFKSGFGGHHGEQGGPMGFGGQKHGGFGGEERGRFGNEGRGGFGGMSGGFNGMSHPMMPS</sequence>
<name>A0AC34PVQ8_9BILA</name>
<evidence type="ECO:0000313" key="2">
    <source>
        <dbReference type="WBParaSite" id="JU765_v2.g10418.t1"/>
    </source>
</evidence>
<protein>
    <submittedName>
        <fullName evidence="2">DUF148 domain-containing protein</fullName>
    </submittedName>
</protein>
<reference evidence="2" key="1">
    <citation type="submission" date="2022-11" db="UniProtKB">
        <authorList>
            <consortium name="WormBaseParasite"/>
        </authorList>
    </citation>
    <scope>IDENTIFICATION</scope>
</reference>
<dbReference type="Proteomes" id="UP000887576">
    <property type="component" value="Unplaced"/>
</dbReference>
<organism evidence="1 2">
    <name type="scientific">Panagrolaimus sp. JU765</name>
    <dbReference type="NCBI Taxonomy" id="591449"/>
    <lineage>
        <taxon>Eukaryota</taxon>
        <taxon>Metazoa</taxon>
        <taxon>Ecdysozoa</taxon>
        <taxon>Nematoda</taxon>
        <taxon>Chromadorea</taxon>
        <taxon>Rhabditida</taxon>
        <taxon>Tylenchina</taxon>
        <taxon>Panagrolaimomorpha</taxon>
        <taxon>Panagrolaimoidea</taxon>
        <taxon>Panagrolaimidae</taxon>
        <taxon>Panagrolaimus</taxon>
    </lineage>
</organism>